<protein>
    <submittedName>
        <fullName evidence="4">Oxidoreductase</fullName>
    </submittedName>
</protein>
<dbReference type="GO" id="GO:0070402">
    <property type="term" value="F:NADPH binding"/>
    <property type="evidence" value="ECO:0007669"/>
    <property type="project" value="TreeGrafter"/>
</dbReference>
<name>A0A0R1M004_9LACO</name>
<dbReference type="SMART" id="SM00829">
    <property type="entry name" value="PKS_ER"/>
    <property type="match status" value="1"/>
</dbReference>
<dbReference type="InterPro" id="IPR013154">
    <property type="entry name" value="ADH-like_N"/>
</dbReference>
<reference evidence="4 5" key="1">
    <citation type="journal article" date="2015" name="Genome Announc.">
        <title>Expanding the biotechnology potential of lactobacilli through comparative genomics of 213 strains and associated genera.</title>
        <authorList>
            <person name="Sun Z."/>
            <person name="Harris H.M."/>
            <person name="McCann A."/>
            <person name="Guo C."/>
            <person name="Argimon S."/>
            <person name="Zhang W."/>
            <person name="Yang X."/>
            <person name="Jeffery I.B."/>
            <person name="Cooney J.C."/>
            <person name="Kagawa T.F."/>
            <person name="Liu W."/>
            <person name="Song Y."/>
            <person name="Salvetti E."/>
            <person name="Wrobel A."/>
            <person name="Rasinkangas P."/>
            <person name="Parkhill J."/>
            <person name="Rea M.C."/>
            <person name="O'Sullivan O."/>
            <person name="Ritari J."/>
            <person name="Douillard F.P."/>
            <person name="Paul Ross R."/>
            <person name="Yang R."/>
            <person name="Briner A.E."/>
            <person name="Felis G.E."/>
            <person name="de Vos W.M."/>
            <person name="Barrangou R."/>
            <person name="Klaenhammer T.R."/>
            <person name="Caufield P.W."/>
            <person name="Cui Y."/>
            <person name="Zhang H."/>
            <person name="O'Toole P.W."/>
        </authorList>
    </citation>
    <scope>NUCLEOTIDE SEQUENCE [LARGE SCALE GENOMIC DNA]</scope>
    <source>
        <strain evidence="4 5">DSM 19910</strain>
    </source>
</reference>
<keyword evidence="1" id="KW-0521">NADP</keyword>
<dbReference type="Pfam" id="PF08240">
    <property type="entry name" value="ADH_N"/>
    <property type="match status" value="1"/>
</dbReference>
<evidence type="ECO:0000313" key="5">
    <source>
        <dbReference type="Proteomes" id="UP000051621"/>
    </source>
</evidence>
<proteinExistence type="predicted"/>
<dbReference type="EMBL" id="AZEF01000027">
    <property type="protein sequence ID" value="KRL01136.1"/>
    <property type="molecule type" value="Genomic_DNA"/>
</dbReference>
<dbReference type="Gene3D" id="3.40.50.720">
    <property type="entry name" value="NAD(P)-binding Rossmann-like Domain"/>
    <property type="match status" value="1"/>
</dbReference>
<dbReference type="SUPFAM" id="SSF50129">
    <property type="entry name" value="GroES-like"/>
    <property type="match status" value="1"/>
</dbReference>
<keyword evidence="5" id="KW-1185">Reference proteome</keyword>
<dbReference type="Gene3D" id="3.90.180.10">
    <property type="entry name" value="Medium-chain alcohol dehydrogenases, catalytic domain"/>
    <property type="match status" value="1"/>
</dbReference>
<dbReference type="OrthoDB" id="9792162at2"/>
<sequence length="317" mass="34805">MKALYFNHFGDNSVLEYGTLPDPLIKSDEVLVKTDYIGLNFADIYRRRGHYHIEDHTPYINGYEGLGTIIKLGRSVTGITLGTKILFVDVPFANAELVAVPVTKIIKLPADLEEETAAAIGLQGLTADFLAHDLAKNKKDDKVFIQGISGGVGQILLQMLVADGIEVYGATSSNHKQQLALTQGATEVNLRTDKKISRENGTFATVFDGVGQTLEQSIALTQTKGAVVFFGMAGGDPPKVDLIKLLEHSKSILTGDLWDYLTSQTERQNRFNRLANYFIEQKIQIKQPQIFNLAEGKNAYALLESGKSNGKILMKSN</sequence>
<dbReference type="InterPro" id="IPR013149">
    <property type="entry name" value="ADH-like_C"/>
</dbReference>
<dbReference type="InterPro" id="IPR036291">
    <property type="entry name" value="NAD(P)-bd_dom_sf"/>
</dbReference>
<evidence type="ECO:0000259" key="3">
    <source>
        <dbReference type="SMART" id="SM00829"/>
    </source>
</evidence>
<organism evidence="4 5">
    <name type="scientific">Liquorilactobacillus capillatus DSM 19910</name>
    <dbReference type="NCBI Taxonomy" id="1423731"/>
    <lineage>
        <taxon>Bacteria</taxon>
        <taxon>Bacillati</taxon>
        <taxon>Bacillota</taxon>
        <taxon>Bacilli</taxon>
        <taxon>Lactobacillales</taxon>
        <taxon>Lactobacillaceae</taxon>
        <taxon>Liquorilactobacillus</taxon>
    </lineage>
</organism>
<dbReference type="RefSeq" id="WP_057744205.1">
    <property type="nucleotide sequence ID" value="NZ_AZEF01000027.1"/>
</dbReference>
<feature type="domain" description="Enoyl reductase (ER)" evidence="3">
    <location>
        <begin position="10"/>
        <end position="314"/>
    </location>
</feature>
<gene>
    <name evidence="4" type="ORF">FC81_GL001275</name>
</gene>
<evidence type="ECO:0000313" key="4">
    <source>
        <dbReference type="EMBL" id="KRL01136.1"/>
    </source>
</evidence>
<dbReference type="GO" id="GO:0035925">
    <property type="term" value="F:mRNA 3'-UTR AU-rich region binding"/>
    <property type="evidence" value="ECO:0007669"/>
    <property type="project" value="TreeGrafter"/>
</dbReference>
<dbReference type="PANTHER" id="PTHR48106">
    <property type="entry name" value="QUINONE OXIDOREDUCTASE PIG3-RELATED"/>
    <property type="match status" value="1"/>
</dbReference>
<evidence type="ECO:0000256" key="1">
    <source>
        <dbReference type="ARBA" id="ARBA00022857"/>
    </source>
</evidence>
<dbReference type="Pfam" id="PF00107">
    <property type="entry name" value="ADH_zinc_N"/>
    <property type="match status" value="1"/>
</dbReference>
<dbReference type="GO" id="GO:0003960">
    <property type="term" value="F:quinone reductase (NADPH) activity"/>
    <property type="evidence" value="ECO:0007669"/>
    <property type="project" value="TreeGrafter"/>
</dbReference>
<dbReference type="InterPro" id="IPR020843">
    <property type="entry name" value="ER"/>
</dbReference>
<dbReference type="AlphaFoldDB" id="A0A0R1M004"/>
<dbReference type="GO" id="GO:0005829">
    <property type="term" value="C:cytosol"/>
    <property type="evidence" value="ECO:0007669"/>
    <property type="project" value="TreeGrafter"/>
</dbReference>
<evidence type="ECO:0000256" key="2">
    <source>
        <dbReference type="ARBA" id="ARBA00023002"/>
    </source>
</evidence>
<dbReference type="PANTHER" id="PTHR48106:SF13">
    <property type="entry name" value="QUINONE OXIDOREDUCTASE-RELATED"/>
    <property type="match status" value="1"/>
</dbReference>
<keyword evidence="2" id="KW-0560">Oxidoreductase</keyword>
<comment type="caution">
    <text evidence="4">The sequence shown here is derived from an EMBL/GenBank/DDBJ whole genome shotgun (WGS) entry which is preliminary data.</text>
</comment>
<dbReference type="Proteomes" id="UP000051621">
    <property type="component" value="Unassembled WGS sequence"/>
</dbReference>
<dbReference type="InterPro" id="IPR011032">
    <property type="entry name" value="GroES-like_sf"/>
</dbReference>
<dbReference type="STRING" id="1423731.FC81_GL001275"/>
<dbReference type="SUPFAM" id="SSF51735">
    <property type="entry name" value="NAD(P)-binding Rossmann-fold domains"/>
    <property type="match status" value="1"/>
</dbReference>
<accession>A0A0R1M004</accession>
<dbReference type="PATRIC" id="fig|1423731.3.peg.1309"/>